<proteinExistence type="predicted"/>
<dbReference type="Proteomes" id="UP000253908">
    <property type="component" value="Chromosome"/>
</dbReference>
<dbReference type="AlphaFoldDB" id="A0A345PE55"/>
<name>A0A345PE55_9BACI</name>
<accession>A0A345PE55</accession>
<gene>
    <name evidence="1" type="ORF">CUC15_04750</name>
</gene>
<sequence length="77" mass="8880">MKKQLKSTNEIEIKNEFASVICKRVHTRNGMRLEISSPRLGFSIQLDALALESLTWQDMETFSKFLETPFGTEEDDV</sequence>
<dbReference type="KEGG" id="ocn:CUC15_04750"/>
<dbReference type="RefSeq" id="WP_114915578.1">
    <property type="nucleotide sequence ID" value="NZ_CP024848.1"/>
</dbReference>
<reference evidence="2" key="1">
    <citation type="submission" date="2017-11" db="EMBL/GenBank/DDBJ databases">
        <authorList>
            <person name="Zhu W."/>
        </authorList>
    </citation>
    <scope>NUCLEOTIDE SEQUENCE [LARGE SCALE GENOMIC DNA]</scope>
    <source>
        <strain evidence="2">160</strain>
    </source>
</reference>
<evidence type="ECO:0000313" key="2">
    <source>
        <dbReference type="Proteomes" id="UP000253908"/>
    </source>
</evidence>
<protein>
    <submittedName>
        <fullName evidence="1">Dihydrodiol dehydrogenase</fullName>
    </submittedName>
</protein>
<organism evidence="1 2">
    <name type="scientific">Oceanobacillus zhaokaii</name>
    <dbReference type="NCBI Taxonomy" id="2052660"/>
    <lineage>
        <taxon>Bacteria</taxon>
        <taxon>Bacillati</taxon>
        <taxon>Bacillota</taxon>
        <taxon>Bacilli</taxon>
        <taxon>Bacillales</taxon>
        <taxon>Bacillaceae</taxon>
        <taxon>Oceanobacillus</taxon>
    </lineage>
</organism>
<dbReference type="EMBL" id="CP024848">
    <property type="protein sequence ID" value="AXI08285.1"/>
    <property type="molecule type" value="Genomic_DNA"/>
</dbReference>
<dbReference type="OrthoDB" id="5120343at2"/>
<keyword evidence="2" id="KW-1185">Reference proteome</keyword>
<evidence type="ECO:0000313" key="1">
    <source>
        <dbReference type="EMBL" id="AXI08285.1"/>
    </source>
</evidence>